<evidence type="ECO:0000256" key="4">
    <source>
        <dbReference type="ARBA" id="ARBA00022741"/>
    </source>
</evidence>
<sequence length="536" mass="60472">MFKDYYEVRAWLEDFIPYTYSKKNLGLERITYLLKLLGNPQEKFKSILVAGTSGKGSTAYYIAKLLQYSKSEIRNSKLETNPKYKNSNSQKVSSLEPMKIGLHLSPHLSYIGERMQIDGLPISRMRLIRLIGRIRSVVEKIKKESPKLTPSYFEILVAASFLYFAKEKVDWAVVEVGLGGRLDATNVLQSEVSVITNVGLDHTEILGKTIEKIAFEKAGIIKSNMRHATCDTRQFESVSVVTGATGKALKVIEEVAKAKNAMLINLNTLHVKNNSKSDMFRYISKPYYLFRYPSNSFASKNKNLALLTVLTLMSLRGSRSVNMNVRRSNLKILNPFDKTQDKQVQDDKSDDRRASLAMTVDNGVLKKAFSEPLAGRFEEIDDNVILDCAHNTDKVKYLIRAIKSYTNYSNNQSEVVLVVAFKKGKSWKKMIDLLVKSLPVKKIIATKFYAATDTGFFAAVAPSEIAKYAMSIVNSQSTIVKIVENSQEALFEALRFAQGKLSKLTFRDQNTTQLILVTGSLYLVGEVRTMWQLPEF</sequence>
<name>A0A1F5I160_9BACT</name>
<comment type="caution">
    <text evidence="8">The sequence shown here is derived from an EMBL/GenBank/DDBJ whole genome shotgun (WGS) entry which is preliminary data.</text>
</comment>
<evidence type="ECO:0000256" key="5">
    <source>
        <dbReference type="ARBA" id="ARBA00022840"/>
    </source>
</evidence>
<evidence type="ECO:0000259" key="7">
    <source>
        <dbReference type="Pfam" id="PF08245"/>
    </source>
</evidence>
<evidence type="ECO:0000256" key="6">
    <source>
        <dbReference type="ARBA" id="ARBA00022842"/>
    </source>
</evidence>
<keyword evidence="5" id="KW-0067">ATP-binding</keyword>
<dbReference type="PROSITE" id="PS01012">
    <property type="entry name" value="FOLYLPOLYGLU_SYNT_2"/>
    <property type="match status" value="1"/>
</dbReference>
<keyword evidence="2" id="KW-0436">Ligase</keyword>
<evidence type="ECO:0000256" key="1">
    <source>
        <dbReference type="ARBA" id="ARBA00008276"/>
    </source>
</evidence>
<keyword evidence="6" id="KW-0460">Magnesium</keyword>
<dbReference type="InterPro" id="IPR036565">
    <property type="entry name" value="Mur-like_cat_sf"/>
</dbReference>
<dbReference type="SUPFAM" id="SSF53244">
    <property type="entry name" value="MurD-like peptide ligases, peptide-binding domain"/>
    <property type="match status" value="1"/>
</dbReference>
<protein>
    <recommendedName>
        <fullName evidence="7">Mur ligase central domain-containing protein</fullName>
    </recommendedName>
</protein>
<organism evidence="8 9">
    <name type="scientific">Candidatus Curtissbacteria bacterium RIFCSPLOWO2_01_FULL_42_26</name>
    <dbReference type="NCBI Taxonomy" id="1797729"/>
    <lineage>
        <taxon>Bacteria</taxon>
        <taxon>Candidatus Curtissiibacteriota</taxon>
    </lineage>
</organism>
<dbReference type="InterPro" id="IPR013221">
    <property type="entry name" value="Mur_ligase_cen"/>
</dbReference>
<keyword evidence="3" id="KW-0479">Metal-binding</keyword>
<dbReference type="PANTHER" id="PTHR11136:SF0">
    <property type="entry name" value="DIHYDROFOLATE SYNTHETASE-RELATED"/>
    <property type="match status" value="1"/>
</dbReference>
<keyword evidence="4" id="KW-0547">Nucleotide-binding</keyword>
<dbReference type="InterPro" id="IPR001645">
    <property type="entry name" value="Folylpolyglutamate_synth"/>
</dbReference>
<dbReference type="NCBIfam" id="TIGR01499">
    <property type="entry name" value="folC"/>
    <property type="match status" value="1"/>
</dbReference>
<dbReference type="GO" id="GO:0004326">
    <property type="term" value="F:tetrahydrofolylpolyglutamate synthase activity"/>
    <property type="evidence" value="ECO:0007669"/>
    <property type="project" value="InterPro"/>
</dbReference>
<dbReference type="GO" id="GO:0005524">
    <property type="term" value="F:ATP binding"/>
    <property type="evidence" value="ECO:0007669"/>
    <property type="project" value="UniProtKB-KW"/>
</dbReference>
<feature type="domain" description="Mur ligase central" evidence="7">
    <location>
        <begin position="154"/>
        <end position="223"/>
    </location>
</feature>
<evidence type="ECO:0000256" key="2">
    <source>
        <dbReference type="ARBA" id="ARBA00022598"/>
    </source>
</evidence>
<dbReference type="STRING" id="1797729.A3A60_03895"/>
<evidence type="ECO:0000256" key="3">
    <source>
        <dbReference type="ARBA" id="ARBA00022723"/>
    </source>
</evidence>
<accession>A0A1F5I160</accession>
<gene>
    <name evidence="8" type="ORF">A3A60_03895</name>
</gene>
<evidence type="ECO:0000313" key="8">
    <source>
        <dbReference type="EMBL" id="OGE09989.1"/>
    </source>
</evidence>
<dbReference type="EMBL" id="MFBS01000014">
    <property type="protein sequence ID" value="OGE09989.1"/>
    <property type="molecule type" value="Genomic_DNA"/>
</dbReference>
<dbReference type="Gene3D" id="3.40.1190.10">
    <property type="entry name" value="Mur-like, catalytic domain"/>
    <property type="match status" value="1"/>
</dbReference>
<dbReference type="GO" id="GO:0046872">
    <property type="term" value="F:metal ion binding"/>
    <property type="evidence" value="ECO:0007669"/>
    <property type="project" value="UniProtKB-KW"/>
</dbReference>
<dbReference type="InterPro" id="IPR018109">
    <property type="entry name" value="Folylpolyglutamate_synth_CS"/>
</dbReference>
<dbReference type="GO" id="GO:0008841">
    <property type="term" value="F:dihydrofolate synthase activity"/>
    <property type="evidence" value="ECO:0007669"/>
    <property type="project" value="TreeGrafter"/>
</dbReference>
<dbReference type="SUPFAM" id="SSF53623">
    <property type="entry name" value="MurD-like peptide ligases, catalytic domain"/>
    <property type="match status" value="1"/>
</dbReference>
<evidence type="ECO:0000313" key="9">
    <source>
        <dbReference type="Proteomes" id="UP000179227"/>
    </source>
</evidence>
<reference evidence="8 9" key="1">
    <citation type="journal article" date="2016" name="Nat. Commun.">
        <title>Thousands of microbial genomes shed light on interconnected biogeochemical processes in an aquifer system.</title>
        <authorList>
            <person name="Anantharaman K."/>
            <person name="Brown C.T."/>
            <person name="Hug L.A."/>
            <person name="Sharon I."/>
            <person name="Castelle C.J."/>
            <person name="Probst A.J."/>
            <person name="Thomas B.C."/>
            <person name="Singh A."/>
            <person name="Wilkins M.J."/>
            <person name="Karaoz U."/>
            <person name="Brodie E.L."/>
            <person name="Williams K.H."/>
            <person name="Hubbard S.S."/>
            <person name="Banfield J.F."/>
        </authorList>
    </citation>
    <scope>NUCLEOTIDE SEQUENCE [LARGE SCALE GENOMIC DNA]</scope>
</reference>
<comment type="similarity">
    <text evidence="1">Belongs to the folylpolyglutamate synthase family.</text>
</comment>
<dbReference type="AlphaFoldDB" id="A0A1F5I160"/>
<dbReference type="InterPro" id="IPR036615">
    <property type="entry name" value="Mur_ligase_C_dom_sf"/>
</dbReference>
<dbReference type="PANTHER" id="PTHR11136">
    <property type="entry name" value="FOLYLPOLYGLUTAMATE SYNTHASE-RELATED"/>
    <property type="match status" value="1"/>
</dbReference>
<dbReference type="GO" id="GO:0005737">
    <property type="term" value="C:cytoplasm"/>
    <property type="evidence" value="ECO:0007669"/>
    <property type="project" value="TreeGrafter"/>
</dbReference>
<dbReference type="Gene3D" id="3.90.190.20">
    <property type="entry name" value="Mur ligase, C-terminal domain"/>
    <property type="match status" value="1"/>
</dbReference>
<proteinExistence type="inferred from homology"/>
<dbReference type="Pfam" id="PF08245">
    <property type="entry name" value="Mur_ligase_M"/>
    <property type="match status" value="1"/>
</dbReference>
<dbReference type="Proteomes" id="UP000179227">
    <property type="component" value="Unassembled WGS sequence"/>
</dbReference>